<accession>A0ABW6AJ37</accession>
<name>A0ABW6AJ37_9BACT</name>
<dbReference type="Proteomes" id="UP001597512">
    <property type="component" value="Unassembled WGS sequence"/>
</dbReference>
<evidence type="ECO:0000313" key="1">
    <source>
        <dbReference type="EMBL" id="MFD2934069.1"/>
    </source>
</evidence>
<evidence type="ECO:0000313" key="2">
    <source>
        <dbReference type="Proteomes" id="UP001597512"/>
    </source>
</evidence>
<sequence length="51" mass="5987">MTTQLLLIEDDVQYCLVLKLTGAFTLLYYTSLLRFFHGSEQRLLPLLPERI</sequence>
<keyword evidence="2" id="KW-1185">Reference proteome</keyword>
<dbReference type="RefSeq" id="WP_381499322.1">
    <property type="nucleotide sequence ID" value="NZ_JBHUOM010000002.1"/>
</dbReference>
<reference evidence="2" key="1">
    <citation type="journal article" date="2019" name="Int. J. Syst. Evol. Microbiol.">
        <title>The Global Catalogue of Microorganisms (GCM) 10K type strain sequencing project: providing services to taxonomists for standard genome sequencing and annotation.</title>
        <authorList>
            <consortium name="The Broad Institute Genomics Platform"/>
            <consortium name="The Broad Institute Genome Sequencing Center for Infectious Disease"/>
            <person name="Wu L."/>
            <person name="Ma J."/>
        </authorList>
    </citation>
    <scope>NUCLEOTIDE SEQUENCE [LARGE SCALE GENOMIC DNA]</scope>
    <source>
        <strain evidence="2">KCTC 52490</strain>
    </source>
</reference>
<protein>
    <submittedName>
        <fullName evidence="1">Uncharacterized protein</fullName>
    </submittedName>
</protein>
<proteinExistence type="predicted"/>
<gene>
    <name evidence="1" type="ORF">ACFS25_09770</name>
</gene>
<comment type="caution">
    <text evidence="1">The sequence shown here is derived from an EMBL/GenBank/DDBJ whole genome shotgun (WGS) entry which is preliminary data.</text>
</comment>
<organism evidence="1 2">
    <name type="scientific">Spirosoma flavum</name>
    <dbReference type="NCBI Taxonomy" id="2048557"/>
    <lineage>
        <taxon>Bacteria</taxon>
        <taxon>Pseudomonadati</taxon>
        <taxon>Bacteroidota</taxon>
        <taxon>Cytophagia</taxon>
        <taxon>Cytophagales</taxon>
        <taxon>Cytophagaceae</taxon>
        <taxon>Spirosoma</taxon>
    </lineage>
</organism>
<dbReference type="EMBL" id="JBHUOM010000002">
    <property type="protein sequence ID" value="MFD2934069.1"/>
    <property type="molecule type" value="Genomic_DNA"/>
</dbReference>